<dbReference type="EMBL" id="NPIB01000002">
    <property type="protein sequence ID" value="PLC59254.1"/>
    <property type="molecule type" value="Genomic_DNA"/>
</dbReference>
<comment type="caution">
    <text evidence="1">The sequence shown here is derived from an EMBL/GenBank/DDBJ whole genome shotgun (WGS) entry which is preliminary data.</text>
</comment>
<gene>
    <name evidence="1" type="ORF">CIK00_03025</name>
</gene>
<evidence type="ECO:0000313" key="1">
    <source>
        <dbReference type="EMBL" id="PLC59254.1"/>
    </source>
</evidence>
<sequence>MLTIADNCEIKILYYNNHPPTYKQKIYAMRIYNDLNLMIPVDDILTSLETAQDFIKKHSPFHTVYRRLTNIVKAEFKDELCEVELVEYGEYIDCHRNLSITEVMEHLRINKTEYLDSIAAHKAYIFKLAQSNSMSDFDNYQLEDLESWKQFKTIHFFYDLLRLNLNYTINDAIKQYVWQYAIYINGTINFNNHRIFMNNLLLSENLTAIYGDS</sequence>
<keyword evidence="2" id="KW-1185">Reference proteome</keyword>
<dbReference type="Proteomes" id="UP000234420">
    <property type="component" value="Unassembled WGS sequence"/>
</dbReference>
<organism evidence="1 2">
    <name type="scientific">Photobacterium carnosum</name>
    <dbReference type="NCBI Taxonomy" id="2023717"/>
    <lineage>
        <taxon>Bacteria</taxon>
        <taxon>Pseudomonadati</taxon>
        <taxon>Pseudomonadota</taxon>
        <taxon>Gammaproteobacteria</taxon>
        <taxon>Vibrionales</taxon>
        <taxon>Vibrionaceae</taxon>
        <taxon>Photobacterium</taxon>
    </lineage>
</organism>
<name>A0A2N4UW46_9GAMM</name>
<proteinExistence type="predicted"/>
<dbReference type="GeneID" id="69965897"/>
<dbReference type="AlphaFoldDB" id="A0A2N4UW46"/>
<evidence type="ECO:0000313" key="2">
    <source>
        <dbReference type="Proteomes" id="UP000234420"/>
    </source>
</evidence>
<accession>A0A2N4UW46</accession>
<protein>
    <submittedName>
        <fullName evidence="1">Uncharacterized protein</fullName>
    </submittedName>
</protein>
<reference evidence="1 2" key="1">
    <citation type="journal article" date="2018" name="Syst. Appl. Microbiol.">
        <title>Photobacterium carnosum sp. nov., isolated from spoiled modified atmosphere packaged poultry meat.</title>
        <authorList>
            <person name="Hilgarth M."/>
            <person name="Fuertes S."/>
            <person name="Ehrmann M."/>
            <person name="Vogel R.F."/>
        </authorList>
    </citation>
    <scope>NUCLEOTIDE SEQUENCE [LARGE SCALE GENOMIC DNA]</scope>
    <source>
        <strain evidence="1 2">TMW 2.2021</strain>
    </source>
</reference>
<dbReference type="RefSeq" id="WP_101767457.1">
    <property type="nucleotide sequence ID" value="NZ_WMDI01000014.1"/>
</dbReference>